<dbReference type="PANTHER" id="PTHR12815">
    <property type="entry name" value="SORTING AND ASSEMBLY MACHINERY SAMM50 PROTEIN FAMILY MEMBER"/>
    <property type="match status" value="1"/>
</dbReference>
<dbReference type="Gene3D" id="2.40.160.50">
    <property type="entry name" value="membrane protein fhac: a member of the omp85/tpsb transporter family"/>
    <property type="match status" value="1"/>
</dbReference>
<dbReference type="PROSITE" id="PS51257">
    <property type="entry name" value="PROKAR_LIPOPROTEIN"/>
    <property type="match status" value="1"/>
</dbReference>
<name>A0A9D1XRP0_9BACT</name>
<comment type="subcellular location">
    <subcellularLocation>
        <location evidence="1">Membrane</location>
    </subcellularLocation>
</comment>
<proteinExistence type="predicted"/>
<dbReference type="EMBL" id="DXEN01000041">
    <property type="protein sequence ID" value="HIX86090.1"/>
    <property type="molecule type" value="Genomic_DNA"/>
</dbReference>
<evidence type="ECO:0000313" key="8">
    <source>
        <dbReference type="Proteomes" id="UP000823847"/>
    </source>
</evidence>
<organism evidence="7 8">
    <name type="scientific">Candidatus Parabacteroides intestinigallinarum</name>
    <dbReference type="NCBI Taxonomy" id="2838722"/>
    <lineage>
        <taxon>Bacteria</taxon>
        <taxon>Pseudomonadati</taxon>
        <taxon>Bacteroidota</taxon>
        <taxon>Bacteroidia</taxon>
        <taxon>Bacteroidales</taxon>
        <taxon>Tannerellaceae</taxon>
        <taxon>Parabacteroides</taxon>
    </lineage>
</organism>
<dbReference type="GO" id="GO:0019867">
    <property type="term" value="C:outer membrane"/>
    <property type="evidence" value="ECO:0007669"/>
    <property type="project" value="InterPro"/>
</dbReference>
<dbReference type="Gene3D" id="3.10.20.310">
    <property type="entry name" value="membrane protein fhac"/>
    <property type="match status" value="1"/>
</dbReference>
<evidence type="ECO:0000256" key="3">
    <source>
        <dbReference type="ARBA" id="ARBA00022729"/>
    </source>
</evidence>
<dbReference type="Proteomes" id="UP000823847">
    <property type="component" value="Unassembled WGS sequence"/>
</dbReference>
<dbReference type="Pfam" id="PF01103">
    <property type="entry name" value="Omp85"/>
    <property type="match status" value="1"/>
</dbReference>
<dbReference type="AlphaFoldDB" id="A0A9D1XRP0"/>
<evidence type="ECO:0000256" key="1">
    <source>
        <dbReference type="ARBA" id="ARBA00004370"/>
    </source>
</evidence>
<evidence type="ECO:0000256" key="2">
    <source>
        <dbReference type="ARBA" id="ARBA00022692"/>
    </source>
</evidence>
<dbReference type="PANTHER" id="PTHR12815:SF47">
    <property type="entry name" value="TRANSLOCATION AND ASSEMBLY MODULE SUBUNIT TAMA"/>
    <property type="match status" value="1"/>
</dbReference>
<keyword evidence="3" id="KW-0732">Signal</keyword>
<evidence type="ECO:0000256" key="4">
    <source>
        <dbReference type="ARBA" id="ARBA00023136"/>
    </source>
</evidence>
<sequence>MSKGLIGRMFVGLAVTLGLLLSACSTTRNLPEGEVLYTGIEEIKVENADESKAGEATMDEIEAALAYPPNNALLGSSSLRVPFPFGLWVYNAFVNKEGKLGKWIFRKLAAKPVLISTVNPEVRVKVARNLLNEYGYFQGESAFEVIPDEKNPRKAKLAYTITMNHPYTLDSVEYVHIRHRADSLIDATAGERLLRTGDPFNVVRLQAERERISSMLRDNGYYYFRPDFITYQADTTLVPGKVTLRVAPKESLPRTALRTWRLGDISVWLNGYNNEPPTDSVRYKNLTVHYEGKLRVRPSVLYKRLYLKPGDLYSQRAQERTQTALARLGIFRYTELSYAPRDTTRRQDTLDLRVNAAYDLPLDGELELNVTAKSNDQVGPGAVFSVTKRNIFGGGETFGVKLRGSYEWQTGNKLDDNSSKINSYELGLSTTLTFPRVLFPAWGRRDMDMPAATTFRLYADQMNRARFFKLLAFGGEAAYEFQPSATSRHSVTPFKLAYNLLQRTTAEFDSITNVNRALKESLQDQFVPSMSYTYTYDDSPLTDRAHHLWWQASVTQAGLVVNGLYALAGERFGKEGKKLLGNPFAQFLKGILEARYDYDLGKKQHLVGRVMAGAIYSYGNARTSPYNEQFYIGGANSIRAFTIRSIGPGRYFQNSADNQYAYIDRTGDIKFEANLEYRFPILGDLHGATFLDCGNIWLLRQDEGRPGGQLKWGSFLNDLALGTGFGLRYDLSFIVIRFDVGIGLHLPYDTGKKGYYNIPRFKEGMGYHFAIGYPF</sequence>
<reference evidence="7" key="1">
    <citation type="journal article" date="2021" name="PeerJ">
        <title>Extensive microbial diversity within the chicken gut microbiome revealed by metagenomics and culture.</title>
        <authorList>
            <person name="Gilroy R."/>
            <person name="Ravi A."/>
            <person name="Getino M."/>
            <person name="Pursley I."/>
            <person name="Horton D.L."/>
            <person name="Alikhan N.F."/>
            <person name="Baker D."/>
            <person name="Gharbi K."/>
            <person name="Hall N."/>
            <person name="Watson M."/>
            <person name="Adriaenssens E.M."/>
            <person name="Foster-Nyarko E."/>
            <person name="Jarju S."/>
            <person name="Secka A."/>
            <person name="Antonio M."/>
            <person name="Oren A."/>
            <person name="Chaudhuri R.R."/>
            <person name="La Ragione R."/>
            <person name="Hildebrand F."/>
            <person name="Pallen M.J."/>
        </authorList>
    </citation>
    <scope>NUCLEOTIDE SEQUENCE</scope>
    <source>
        <strain evidence="7">ChiHecec2B26-12326</strain>
    </source>
</reference>
<evidence type="ECO:0000256" key="5">
    <source>
        <dbReference type="ARBA" id="ARBA00023237"/>
    </source>
</evidence>
<evidence type="ECO:0000313" key="7">
    <source>
        <dbReference type="EMBL" id="HIX86090.1"/>
    </source>
</evidence>
<keyword evidence="5" id="KW-0998">Cell outer membrane</keyword>
<dbReference type="InterPro" id="IPR000184">
    <property type="entry name" value="Bac_surfAg_D15"/>
</dbReference>
<keyword evidence="4" id="KW-0472">Membrane</keyword>
<evidence type="ECO:0000259" key="6">
    <source>
        <dbReference type="Pfam" id="PF01103"/>
    </source>
</evidence>
<dbReference type="InterPro" id="IPR039910">
    <property type="entry name" value="D15-like"/>
</dbReference>
<reference evidence="7" key="2">
    <citation type="submission" date="2021-04" db="EMBL/GenBank/DDBJ databases">
        <authorList>
            <person name="Gilroy R."/>
        </authorList>
    </citation>
    <scope>NUCLEOTIDE SEQUENCE</scope>
    <source>
        <strain evidence="7">ChiHecec2B26-12326</strain>
    </source>
</reference>
<comment type="caution">
    <text evidence="7">The sequence shown here is derived from an EMBL/GenBank/DDBJ whole genome shotgun (WGS) entry which is preliminary data.</text>
</comment>
<feature type="domain" description="Bacterial surface antigen (D15)" evidence="6">
    <location>
        <begin position="390"/>
        <end position="769"/>
    </location>
</feature>
<keyword evidence="2" id="KW-0812">Transmembrane</keyword>
<gene>
    <name evidence="7" type="ORF">H9848_05740</name>
</gene>
<protein>
    <submittedName>
        <fullName evidence="7">BamA/TamA family outer membrane protein</fullName>
    </submittedName>
</protein>
<accession>A0A9D1XRP0</accession>